<name>A0A5C3L6Q1_COPMA</name>
<dbReference type="Gene3D" id="1.20.1050.10">
    <property type="match status" value="1"/>
</dbReference>
<keyword evidence="3" id="KW-1185">Reference proteome</keyword>
<dbReference type="InterPro" id="IPR050983">
    <property type="entry name" value="GST_Omega/HSP26"/>
</dbReference>
<dbReference type="Gene3D" id="3.40.30.10">
    <property type="entry name" value="Glutaredoxin"/>
    <property type="match status" value="1"/>
</dbReference>
<gene>
    <name evidence="2" type="ORF">FA15DRAFT_634229</name>
</gene>
<dbReference type="Pfam" id="PF13410">
    <property type="entry name" value="GST_C_2"/>
    <property type="match status" value="1"/>
</dbReference>
<dbReference type="SUPFAM" id="SSF47616">
    <property type="entry name" value="GST C-terminal domain-like"/>
    <property type="match status" value="1"/>
</dbReference>
<dbReference type="InterPro" id="IPR036282">
    <property type="entry name" value="Glutathione-S-Trfase_C_sf"/>
</dbReference>
<evidence type="ECO:0000313" key="2">
    <source>
        <dbReference type="EMBL" id="TFK28322.1"/>
    </source>
</evidence>
<dbReference type="AlphaFoldDB" id="A0A5C3L6Q1"/>
<sequence>MPSSDWKYGLKLIGTPFSTFTRTIALGLHHKNIPFEQIATKPRSEVAFHYHPFGYLPTLSIELDTGEIVNLSESQAIARFVERIVPSPSLELDVPTVAVAPRTTSSGATLVLPEKVWEFASLVGSFGFPILEHGLVKPEVALLDQGLQAPHLNFQDQNVATAIDFLKKTESWMKPNVKFAFGDQPTWADFYLYPILADLRATSAKVIISDKLNAWLVNMDALDAVKRTTAGTLSVGARP</sequence>
<evidence type="ECO:0000259" key="1">
    <source>
        <dbReference type="PROSITE" id="PS50404"/>
    </source>
</evidence>
<dbReference type="Proteomes" id="UP000307440">
    <property type="component" value="Unassembled WGS sequence"/>
</dbReference>
<dbReference type="SUPFAM" id="SSF52833">
    <property type="entry name" value="Thioredoxin-like"/>
    <property type="match status" value="1"/>
</dbReference>
<dbReference type="PROSITE" id="PS50404">
    <property type="entry name" value="GST_NTER"/>
    <property type="match status" value="1"/>
</dbReference>
<dbReference type="InterPro" id="IPR036249">
    <property type="entry name" value="Thioredoxin-like_sf"/>
</dbReference>
<dbReference type="Pfam" id="PF13409">
    <property type="entry name" value="GST_N_2"/>
    <property type="match status" value="1"/>
</dbReference>
<evidence type="ECO:0000313" key="3">
    <source>
        <dbReference type="Proteomes" id="UP000307440"/>
    </source>
</evidence>
<dbReference type="InterPro" id="IPR004045">
    <property type="entry name" value="Glutathione_S-Trfase_N"/>
</dbReference>
<organism evidence="2 3">
    <name type="scientific">Coprinopsis marcescibilis</name>
    <name type="common">Agaric fungus</name>
    <name type="synonym">Psathyrella marcescibilis</name>
    <dbReference type="NCBI Taxonomy" id="230819"/>
    <lineage>
        <taxon>Eukaryota</taxon>
        <taxon>Fungi</taxon>
        <taxon>Dikarya</taxon>
        <taxon>Basidiomycota</taxon>
        <taxon>Agaricomycotina</taxon>
        <taxon>Agaricomycetes</taxon>
        <taxon>Agaricomycetidae</taxon>
        <taxon>Agaricales</taxon>
        <taxon>Agaricineae</taxon>
        <taxon>Psathyrellaceae</taxon>
        <taxon>Coprinopsis</taxon>
    </lineage>
</organism>
<reference evidence="2 3" key="1">
    <citation type="journal article" date="2019" name="Nat. Ecol. Evol.">
        <title>Megaphylogeny resolves global patterns of mushroom evolution.</title>
        <authorList>
            <person name="Varga T."/>
            <person name="Krizsan K."/>
            <person name="Foldi C."/>
            <person name="Dima B."/>
            <person name="Sanchez-Garcia M."/>
            <person name="Sanchez-Ramirez S."/>
            <person name="Szollosi G.J."/>
            <person name="Szarkandi J.G."/>
            <person name="Papp V."/>
            <person name="Albert L."/>
            <person name="Andreopoulos W."/>
            <person name="Angelini C."/>
            <person name="Antonin V."/>
            <person name="Barry K.W."/>
            <person name="Bougher N.L."/>
            <person name="Buchanan P."/>
            <person name="Buyck B."/>
            <person name="Bense V."/>
            <person name="Catcheside P."/>
            <person name="Chovatia M."/>
            <person name="Cooper J."/>
            <person name="Damon W."/>
            <person name="Desjardin D."/>
            <person name="Finy P."/>
            <person name="Geml J."/>
            <person name="Haridas S."/>
            <person name="Hughes K."/>
            <person name="Justo A."/>
            <person name="Karasinski D."/>
            <person name="Kautmanova I."/>
            <person name="Kiss B."/>
            <person name="Kocsube S."/>
            <person name="Kotiranta H."/>
            <person name="LaButti K.M."/>
            <person name="Lechner B.E."/>
            <person name="Liimatainen K."/>
            <person name="Lipzen A."/>
            <person name="Lukacs Z."/>
            <person name="Mihaltcheva S."/>
            <person name="Morgado L.N."/>
            <person name="Niskanen T."/>
            <person name="Noordeloos M.E."/>
            <person name="Ohm R.A."/>
            <person name="Ortiz-Santana B."/>
            <person name="Ovrebo C."/>
            <person name="Racz N."/>
            <person name="Riley R."/>
            <person name="Savchenko A."/>
            <person name="Shiryaev A."/>
            <person name="Soop K."/>
            <person name="Spirin V."/>
            <person name="Szebenyi C."/>
            <person name="Tomsovsky M."/>
            <person name="Tulloss R.E."/>
            <person name="Uehling J."/>
            <person name="Grigoriev I.V."/>
            <person name="Vagvolgyi C."/>
            <person name="Papp T."/>
            <person name="Martin F.M."/>
            <person name="Miettinen O."/>
            <person name="Hibbett D.S."/>
            <person name="Nagy L.G."/>
        </authorList>
    </citation>
    <scope>NUCLEOTIDE SEQUENCE [LARGE SCALE GENOMIC DNA]</scope>
    <source>
        <strain evidence="2 3">CBS 121175</strain>
    </source>
</reference>
<dbReference type="OrthoDB" id="249703at2759"/>
<feature type="domain" description="GST N-terminal" evidence="1">
    <location>
        <begin position="8"/>
        <end position="89"/>
    </location>
</feature>
<accession>A0A5C3L6Q1</accession>
<dbReference type="GO" id="GO:0005737">
    <property type="term" value="C:cytoplasm"/>
    <property type="evidence" value="ECO:0007669"/>
    <property type="project" value="TreeGrafter"/>
</dbReference>
<dbReference type="STRING" id="230819.A0A5C3L6Q1"/>
<dbReference type="PANTHER" id="PTHR43968:SF6">
    <property type="entry name" value="GLUTATHIONE S-TRANSFERASE OMEGA"/>
    <property type="match status" value="1"/>
</dbReference>
<dbReference type="EMBL" id="ML210157">
    <property type="protein sequence ID" value="TFK28322.1"/>
    <property type="molecule type" value="Genomic_DNA"/>
</dbReference>
<proteinExistence type="predicted"/>
<protein>
    <recommendedName>
        <fullName evidence="1">GST N-terminal domain-containing protein</fullName>
    </recommendedName>
</protein>
<dbReference type="PANTHER" id="PTHR43968">
    <property type="match status" value="1"/>
</dbReference>